<name>A0AAD9XVV5_COLKA</name>
<proteinExistence type="predicted"/>
<evidence type="ECO:0000313" key="2">
    <source>
        <dbReference type="Proteomes" id="UP001281614"/>
    </source>
</evidence>
<protein>
    <submittedName>
        <fullName evidence="1">Uncharacterized protein</fullName>
    </submittedName>
</protein>
<reference evidence="1" key="1">
    <citation type="submission" date="2023-02" db="EMBL/GenBank/DDBJ databases">
        <title>Colletotrichum kahawae CIFC_Que2 genome sequencing and assembly.</title>
        <authorList>
            <person name="Baroncelli R."/>
        </authorList>
    </citation>
    <scope>NUCLEOTIDE SEQUENCE</scope>
    <source>
        <strain evidence="1">CIFC_Que2</strain>
    </source>
</reference>
<gene>
    <name evidence="1" type="ORF">CKAH01_11048</name>
</gene>
<evidence type="ECO:0000313" key="1">
    <source>
        <dbReference type="EMBL" id="KAK2728351.1"/>
    </source>
</evidence>
<sequence length="140" mass="15173">MGARRYGQGAMPEAQTIQSSEKYAVRRQNAAAYPESSPARISSEAAAAAAAAADKKRIDHMRAHDVTFRRIRPNPLSVSLHMEGQTMSQAPTRFLTHLLPTAIPASFAVTRGRAEVASPFGDHHCAALPDMRETNLLFCG</sequence>
<dbReference type="AlphaFoldDB" id="A0AAD9XVV5"/>
<dbReference type="EMBL" id="VYYT01000882">
    <property type="protein sequence ID" value="KAK2728351.1"/>
    <property type="molecule type" value="Genomic_DNA"/>
</dbReference>
<keyword evidence="2" id="KW-1185">Reference proteome</keyword>
<organism evidence="1 2">
    <name type="scientific">Colletotrichum kahawae</name>
    <name type="common">Coffee berry disease fungus</name>
    <dbReference type="NCBI Taxonomy" id="34407"/>
    <lineage>
        <taxon>Eukaryota</taxon>
        <taxon>Fungi</taxon>
        <taxon>Dikarya</taxon>
        <taxon>Ascomycota</taxon>
        <taxon>Pezizomycotina</taxon>
        <taxon>Sordariomycetes</taxon>
        <taxon>Hypocreomycetidae</taxon>
        <taxon>Glomerellales</taxon>
        <taxon>Glomerellaceae</taxon>
        <taxon>Colletotrichum</taxon>
        <taxon>Colletotrichum gloeosporioides species complex</taxon>
    </lineage>
</organism>
<dbReference type="Proteomes" id="UP001281614">
    <property type="component" value="Unassembled WGS sequence"/>
</dbReference>
<accession>A0AAD9XVV5</accession>
<comment type="caution">
    <text evidence="1">The sequence shown here is derived from an EMBL/GenBank/DDBJ whole genome shotgun (WGS) entry which is preliminary data.</text>
</comment>